<evidence type="ECO:0008006" key="4">
    <source>
        <dbReference type="Google" id="ProtNLM"/>
    </source>
</evidence>
<feature type="compositionally biased region" description="Acidic residues" evidence="1">
    <location>
        <begin position="15"/>
        <end position="35"/>
    </location>
</feature>
<comment type="caution">
    <text evidence="2">The sequence shown here is derived from an EMBL/GenBank/DDBJ whole genome shotgun (WGS) entry which is preliminary data.</text>
</comment>
<proteinExistence type="predicted"/>
<dbReference type="Proteomes" id="UP001458880">
    <property type="component" value="Unassembled WGS sequence"/>
</dbReference>
<keyword evidence="3" id="KW-1185">Reference proteome</keyword>
<evidence type="ECO:0000313" key="2">
    <source>
        <dbReference type="EMBL" id="KAK9680170.1"/>
    </source>
</evidence>
<dbReference type="InterPro" id="IPR036691">
    <property type="entry name" value="Endo/exonu/phosph_ase_sf"/>
</dbReference>
<dbReference type="SUPFAM" id="SSF56219">
    <property type="entry name" value="DNase I-like"/>
    <property type="match status" value="1"/>
</dbReference>
<dbReference type="Gene3D" id="3.60.10.10">
    <property type="entry name" value="Endonuclease/exonuclease/phosphatase"/>
    <property type="match status" value="1"/>
</dbReference>
<protein>
    <recommendedName>
        <fullName evidence="4">Transposase</fullName>
    </recommendedName>
</protein>
<sequence>MKEIDRMRRLYEELQSDEEYIDDANDSDADPAYEEVSEHATDSEQELEDVEITECEQQAHTTVEDLTEWAVELGLNAINVEDTPTFERGNTRSHIDITWATNDITERIQDWKVMRGEFFTFYNHIYFEITDKTECRRRTKRVRRFLDKARCVQMLKDQFSPSEEKHHRVNL</sequence>
<evidence type="ECO:0000256" key="1">
    <source>
        <dbReference type="SAM" id="MobiDB-lite"/>
    </source>
</evidence>
<reference evidence="2 3" key="1">
    <citation type="journal article" date="2024" name="BMC Genomics">
        <title>De novo assembly and annotation of Popillia japonica's genome with initial clues to its potential as an invasive pest.</title>
        <authorList>
            <person name="Cucini C."/>
            <person name="Boschi S."/>
            <person name="Funari R."/>
            <person name="Cardaioli E."/>
            <person name="Iannotti N."/>
            <person name="Marturano G."/>
            <person name="Paoli F."/>
            <person name="Bruttini M."/>
            <person name="Carapelli A."/>
            <person name="Frati F."/>
            <person name="Nardi F."/>
        </authorList>
    </citation>
    <scope>NUCLEOTIDE SEQUENCE [LARGE SCALE GENOMIC DNA]</scope>
    <source>
        <strain evidence="2">DMR45628</strain>
    </source>
</reference>
<feature type="region of interest" description="Disordered" evidence="1">
    <location>
        <begin position="15"/>
        <end position="46"/>
    </location>
</feature>
<accession>A0AAW1HUB4</accession>
<dbReference type="EMBL" id="JASPKY010000925">
    <property type="protein sequence ID" value="KAK9680170.1"/>
    <property type="molecule type" value="Genomic_DNA"/>
</dbReference>
<evidence type="ECO:0000313" key="3">
    <source>
        <dbReference type="Proteomes" id="UP001458880"/>
    </source>
</evidence>
<name>A0AAW1HUB4_POPJA</name>
<gene>
    <name evidence="2" type="ORF">QE152_g39303</name>
</gene>
<dbReference type="AlphaFoldDB" id="A0AAW1HUB4"/>
<organism evidence="2 3">
    <name type="scientific">Popillia japonica</name>
    <name type="common">Japanese beetle</name>
    <dbReference type="NCBI Taxonomy" id="7064"/>
    <lineage>
        <taxon>Eukaryota</taxon>
        <taxon>Metazoa</taxon>
        <taxon>Ecdysozoa</taxon>
        <taxon>Arthropoda</taxon>
        <taxon>Hexapoda</taxon>
        <taxon>Insecta</taxon>
        <taxon>Pterygota</taxon>
        <taxon>Neoptera</taxon>
        <taxon>Endopterygota</taxon>
        <taxon>Coleoptera</taxon>
        <taxon>Polyphaga</taxon>
        <taxon>Scarabaeiformia</taxon>
        <taxon>Scarabaeidae</taxon>
        <taxon>Rutelinae</taxon>
        <taxon>Popillia</taxon>
    </lineage>
</organism>